<sequence>MRTLQPRFLFNSKAPLIFSGFTKNLEFDVGFGVNEILALLFYTDVATSCNYTRPFKISLRSVVATEKQDGVTKYTVYLELAYQVSPQVKANSPKCR</sequence>
<dbReference type="EMBL" id="CAJHJT010000012">
    <property type="protein sequence ID" value="CAD7000586.1"/>
    <property type="molecule type" value="Genomic_DNA"/>
</dbReference>
<comment type="caution">
    <text evidence="1">The sequence shown here is derived from an EMBL/GenBank/DDBJ whole genome shotgun (WGS) entry which is preliminary data.</text>
</comment>
<reference evidence="1" key="1">
    <citation type="submission" date="2020-11" db="EMBL/GenBank/DDBJ databases">
        <authorList>
            <person name="Whitehead M."/>
        </authorList>
    </citation>
    <scope>NUCLEOTIDE SEQUENCE</scope>
    <source>
        <strain evidence="1">EGII</strain>
    </source>
</reference>
<accession>A0A811US16</accession>
<keyword evidence="2" id="KW-1185">Reference proteome</keyword>
<protein>
    <submittedName>
        <fullName evidence="1">(Mediterranean fruit fly) hypothetical protein</fullName>
    </submittedName>
</protein>
<name>A0A811US16_CERCA</name>
<proteinExistence type="predicted"/>
<evidence type="ECO:0000313" key="2">
    <source>
        <dbReference type="Proteomes" id="UP000606786"/>
    </source>
</evidence>
<organism evidence="1 2">
    <name type="scientific">Ceratitis capitata</name>
    <name type="common">Mediterranean fruit fly</name>
    <name type="synonym">Tephritis capitata</name>
    <dbReference type="NCBI Taxonomy" id="7213"/>
    <lineage>
        <taxon>Eukaryota</taxon>
        <taxon>Metazoa</taxon>
        <taxon>Ecdysozoa</taxon>
        <taxon>Arthropoda</taxon>
        <taxon>Hexapoda</taxon>
        <taxon>Insecta</taxon>
        <taxon>Pterygota</taxon>
        <taxon>Neoptera</taxon>
        <taxon>Endopterygota</taxon>
        <taxon>Diptera</taxon>
        <taxon>Brachycera</taxon>
        <taxon>Muscomorpha</taxon>
        <taxon>Tephritoidea</taxon>
        <taxon>Tephritidae</taxon>
        <taxon>Ceratitis</taxon>
        <taxon>Ceratitis</taxon>
    </lineage>
</organism>
<gene>
    <name evidence="1" type="ORF">CCAP1982_LOCUS9060</name>
</gene>
<dbReference type="Proteomes" id="UP000606786">
    <property type="component" value="Unassembled WGS sequence"/>
</dbReference>
<dbReference type="AlphaFoldDB" id="A0A811US16"/>
<evidence type="ECO:0000313" key="1">
    <source>
        <dbReference type="EMBL" id="CAD7000586.1"/>
    </source>
</evidence>